<dbReference type="GO" id="GO:0032259">
    <property type="term" value="P:methylation"/>
    <property type="evidence" value="ECO:0007669"/>
    <property type="project" value="UniProtKB-KW"/>
</dbReference>
<sequence>MVLNAFKDCGKPRSVLEAGCATAPNLVRLKREWPDIEVGGFDVNEDAIKQAVTYIPDGKFYNHGIDEIYFSTNSTTATLSDACLIYVERSKIKGVLKEFSRISTEYIVLCEFHSTSWIERMALKLTSGYNAYDYKKLLSSLGYHDIQLKKIPAEIWPGMPWERYGYIITAKCPTLI</sequence>
<name>A0A6H1ZCH0_9ZZZZ</name>
<organism evidence="2">
    <name type="scientific">viral metagenome</name>
    <dbReference type="NCBI Taxonomy" id="1070528"/>
    <lineage>
        <taxon>unclassified sequences</taxon>
        <taxon>metagenomes</taxon>
        <taxon>organismal metagenomes</taxon>
    </lineage>
</organism>
<feature type="domain" description="Methyltransferase" evidence="1">
    <location>
        <begin position="15"/>
        <end position="102"/>
    </location>
</feature>
<keyword evidence="2" id="KW-0808">Transferase</keyword>
<keyword evidence="2" id="KW-0489">Methyltransferase</keyword>
<dbReference type="Pfam" id="PF13649">
    <property type="entry name" value="Methyltransf_25"/>
    <property type="match status" value="1"/>
</dbReference>
<dbReference type="Gene3D" id="3.40.50.150">
    <property type="entry name" value="Vaccinia Virus protein VP39"/>
    <property type="match status" value="1"/>
</dbReference>
<evidence type="ECO:0000259" key="1">
    <source>
        <dbReference type="Pfam" id="PF13649"/>
    </source>
</evidence>
<dbReference type="GO" id="GO:0008168">
    <property type="term" value="F:methyltransferase activity"/>
    <property type="evidence" value="ECO:0007669"/>
    <property type="project" value="UniProtKB-KW"/>
</dbReference>
<evidence type="ECO:0000313" key="2">
    <source>
        <dbReference type="EMBL" id="QJA45606.1"/>
    </source>
</evidence>
<dbReference type="SUPFAM" id="SSF53335">
    <property type="entry name" value="S-adenosyl-L-methionine-dependent methyltransferases"/>
    <property type="match status" value="1"/>
</dbReference>
<protein>
    <submittedName>
        <fullName evidence="2">Putative methyltransferase</fullName>
    </submittedName>
</protein>
<dbReference type="EMBL" id="MT143993">
    <property type="protein sequence ID" value="QJA45606.1"/>
    <property type="molecule type" value="Genomic_DNA"/>
</dbReference>
<reference evidence="2" key="1">
    <citation type="submission" date="2020-03" db="EMBL/GenBank/DDBJ databases">
        <title>The deep terrestrial virosphere.</title>
        <authorList>
            <person name="Holmfeldt K."/>
            <person name="Nilsson E."/>
            <person name="Simone D."/>
            <person name="Lopez-Fernandez M."/>
            <person name="Wu X."/>
            <person name="de Brujin I."/>
            <person name="Lundin D."/>
            <person name="Andersson A."/>
            <person name="Bertilsson S."/>
            <person name="Dopson M."/>
        </authorList>
    </citation>
    <scope>NUCLEOTIDE SEQUENCE</scope>
    <source>
        <strain evidence="2">TM448A00260</strain>
    </source>
</reference>
<dbReference type="InterPro" id="IPR029063">
    <property type="entry name" value="SAM-dependent_MTases_sf"/>
</dbReference>
<dbReference type="AlphaFoldDB" id="A0A6H1ZCH0"/>
<dbReference type="InterPro" id="IPR041698">
    <property type="entry name" value="Methyltransf_25"/>
</dbReference>
<gene>
    <name evidence="2" type="ORF">TM448A00260_0035</name>
</gene>
<accession>A0A6H1ZCH0</accession>
<proteinExistence type="predicted"/>